<accession>A0A131ZUE9</accession>
<dbReference type="EMBL" id="JXLN01000003">
    <property type="protein sequence ID" value="KPL94046.1"/>
    <property type="molecule type" value="Genomic_DNA"/>
</dbReference>
<reference evidence="1 2" key="1">
    <citation type="journal article" date="2015" name="Parasit. Vectors">
        <title>Draft genome of the scabies mite.</title>
        <authorList>
            <person name="Rider S.D.Jr."/>
            <person name="Morgan M.S."/>
            <person name="Arlian L.G."/>
        </authorList>
    </citation>
    <scope>NUCLEOTIDE SEQUENCE [LARGE SCALE GENOMIC DNA]</scope>
    <source>
        <strain evidence="1">Arlian Lab</strain>
    </source>
</reference>
<sequence length="129" mass="15154">MNHPKSIEYIPKRFGKSPAQTQKNYKRKQVVFSIDKNPGDRVDRGMMIGTQKRIQYFPGFNVGINPRDKSLYAMCAGTIYYSIEKVDINRDNPLVEQNFILHNTLPYYNKYIHVIPDKLVNEFRLIELV</sequence>
<protein>
    <submittedName>
        <fullName evidence="1">Ribosomal L27-like protein</fullName>
    </submittedName>
</protein>
<dbReference type="GO" id="GO:0003735">
    <property type="term" value="F:structural constituent of ribosome"/>
    <property type="evidence" value="ECO:0007669"/>
    <property type="project" value="InterPro"/>
</dbReference>
<name>A0A131ZUE9_SARSC</name>
<gene>
    <name evidence="1" type="ORF">QR98_0001090</name>
</gene>
<proteinExistence type="predicted"/>
<dbReference type="GO" id="GO:0005840">
    <property type="term" value="C:ribosome"/>
    <property type="evidence" value="ECO:0007669"/>
    <property type="project" value="InterPro"/>
</dbReference>
<dbReference type="AlphaFoldDB" id="A0A131ZUE9"/>
<dbReference type="Gene3D" id="2.40.50.100">
    <property type="match status" value="1"/>
</dbReference>
<evidence type="ECO:0000313" key="1">
    <source>
        <dbReference type="EMBL" id="KPL94046.1"/>
    </source>
</evidence>
<dbReference type="SUPFAM" id="SSF110324">
    <property type="entry name" value="Ribosomal L27 protein-like"/>
    <property type="match status" value="1"/>
</dbReference>
<comment type="caution">
    <text evidence="1">The sequence shown here is derived from an EMBL/GenBank/DDBJ whole genome shotgun (WGS) entry which is preliminary data.</text>
</comment>
<dbReference type="GO" id="GO:0006412">
    <property type="term" value="P:translation"/>
    <property type="evidence" value="ECO:0007669"/>
    <property type="project" value="InterPro"/>
</dbReference>
<organism evidence="1 2">
    <name type="scientific">Sarcoptes scabiei</name>
    <name type="common">Itch mite</name>
    <name type="synonym">Acarus scabiei</name>
    <dbReference type="NCBI Taxonomy" id="52283"/>
    <lineage>
        <taxon>Eukaryota</taxon>
        <taxon>Metazoa</taxon>
        <taxon>Ecdysozoa</taxon>
        <taxon>Arthropoda</taxon>
        <taxon>Chelicerata</taxon>
        <taxon>Arachnida</taxon>
        <taxon>Acari</taxon>
        <taxon>Acariformes</taxon>
        <taxon>Sarcoptiformes</taxon>
        <taxon>Astigmata</taxon>
        <taxon>Psoroptidia</taxon>
        <taxon>Sarcoptoidea</taxon>
        <taxon>Sarcoptidae</taxon>
        <taxon>Sarcoptinae</taxon>
        <taxon>Sarcoptes</taxon>
    </lineage>
</organism>
<dbReference type="VEuPathDB" id="VectorBase:SSCA006363"/>
<dbReference type="Pfam" id="PF01016">
    <property type="entry name" value="Ribosomal_L27"/>
    <property type="match status" value="1"/>
</dbReference>
<evidence type="ECO:0000313" key="2">
    <source>
        <dbReference type="Proteomes" id="UP000616769"/>
    </source>
</evidence>
<dbReference type="Proteomes" id="UP000616769">
    <property type="component" value="Unassembled WGS sequence"/>
</dbReference>
<dbReference type="InterPro" id="IPR001684">
    <property type="entry name" value="Ribosomal_bL27"/>
</dbReference>